<sequence length="145" mass="16130">MNRTCKEKKLKPIPTRSTHDTVRFVFDDGLERSDPRTGPVRPMPVSTLISLNKLSLSSTTPLSLPKRSALSPSQHVPIYLNILSSQPLSKNSHPISTSLPPSISANRWRNQHPVPVKKDLSVTVLIGLQGKHFQLHVEKGCRSQL</sequence>
<dbReference type="InParanoid" id="A0A1Q3CUM0"/>
<organism evidence="1 2">
    <name type="scientific">Cephalotus follicularis</name>
    <name type="common">Albany pitcher plant</name>
    <dbReference type="NCBI Taxonomy" id="3775"/>
    <lineage>
        <taxon>Eukaryota</taxon>
        <taxon>Viridiplantae</taxon>
        <taxon>Streptophyta</taxon>
        <taxon>Embryophyta</taxon>
        <taxon>Tracheophyta</taxon>
        <taxon>Spermatophyta</taxon>
        <taxon>Magnoliopsida</taxon>
        <taxon>eudicotyledons</taxon>
        <taxon>Gunneridae</taxon>
        <taxon>Pentapetalae</taxon>
        <taxon>rosids</taxon>
        <taxon>fabids</taxon>
        <taxon>Oxalidales</taxon>
        <taxon>Cephalotaceae</taxon>
        <taxon>Cephalotus</taxon>
    </lineage>
</organism>
<dbReference type="Proteomes" id="UP000187406">
    <property type="component" value="Unassembled WGS sequence"/>
</dbReference>
<evidence type="ECO:0000313" key="2">
    <source>
        <dbReference type="Proteomes" id="UP000187406"/>
    </source>
</evidence>
<name>A0A1Q3CUM0_CEPFO</name>
<reference evidence="2" key="1">
    <citation type="submission" date="2016-04" db="EMBL/GenBank/DDBJ databases">
        <title>Cephalotus genome sequencing.</title>
        <authorList>
            <person name="Fukushima K."/>
            <person name="Hasebe M."/>
            <person name="Fang X."/>
        </authorList>
    </citation>
    <scope>NUCLEOTIDE SEQUENCE [LARGE SCALE GENOMIC DNA]</scope>
    <source>
        <strain evidence="2">cv. St1</strain>
    </source>
</reference>
<comment type="caution">
    <text evidence="1">The sequence shown here is derived from an EMBL/GenBank/DDBJ whole genome shotgun (WGS) entry which is preliminary data.</text>
</comment>
<accession>A0A1Q3CUM0</accession>
<gene>
    <name evidence="1" type="ORF">CFOL_v3_27208</name>
</gene>
<dbReference type="AlphaFoldDB" id="A0A1Q3CUM0"/>
<protein>
    <submittedName>
        <fullName evidence="1">Uncharacterized protein</fullName>
    </submittedName>
</protein>
<evidence type="ECO:0000313" key="1">
    <source>
        <dbReference type="EMBL" id="GAV83763.1"/>
    </source>
</evidence>
<dbReference type="EMBL" id="BDDD01002999">
    <property type="protein sequence ID" value="GAV83763.1"/>
    <property type="molecule type" value="Genomic_DNA"/>
</dbReference>
<keyword evidence="2" id="KW-1185">Reference proteome</keyword>
<proteinExistence type="predicted"/>